<dbReference type="SUPFAM" id="SSF81301">
    <property type="entry name" value="Nucleotidyltransferase"/>
    <property type="match status" value="1"/>
</dbReference>
<dbReference type="GO" id="GO:0090071">
    <property type="term" value="P:negative regulation of ribosome biogenesis"/>
    <property type="evidence" value="ECO:0007669"/>
    <property type="project" value="UniProtKB-UniRule"/>
</dbReference>
<keyword evidence="3 5" id="KW-0678">Repressor</keyword>
<evidence type="ECO:0000256" key="3">
    <source>
        <dbReference type="ARBA" id="ARBA00022491"/>
    </source>
</evidence>
<keyword evidence="2 5" id="KW-0963">Cytoplasm</keyword>
<sequence>MKKVIYVADYIEPGRHFPVEEVRELAEHDLDRALIQSLKNTISFLMKRISQSFQIRLLLTTRLCIRTTKEEFWMDSSSILNVAAGACDDKRAEDIIALNMQGISLVADYFLICHGNSDKQVQAIAREVKHLAEESGIEVKKMEGFDEARWVLIDLGDVIAHVFHKRRKRILQSRKAMGRCAKRNPFTWH</sequence>
<dbReference type="GO" id="GO:0017148">
    <property type="term" value="P:negative regulation of translation"/>
    <property type="evidence" value="ECO:0007669"/>
    <property type="project" value="UniProtKB-UniRule"/>
</dbReference>
<comment type="similarity">
    <text evidence="1 5">Belongs to the Iojap/RsfS family.</text>
</comment>
<evidence type="ECO:0000256" key="5">
    <source>
        <dbReference type="HAMAP-Rule" id="MF_01477"/>
    </source>
</evidence>
<comment type="subunit">
    <text evidence="5">Interacts with ribosomal protein uL14 (rplN).</text>
</comment>
<dbReference type="PANTHER" id="PTHR21043:SF0">
    <property type="entry name" value="MITOCHONDRIAL ASSEMBLY OF RIBOSOMAL LARGE SUBUNIT PROTEIN 1"/>
    <property type="match status" value="1"/>
</dbReference>
<gene>
    <name evidence="5" type="primary">rsfS</name>
    <name evidence="6" type="ORF">BsIDN1_44930</name>
</gene>
<reference evidence="6 7" key="1">
    <citation type="submission" date="2019-12" db="EMBL/GenBank/DDBJ databases">
        <title>Full genome sequence of a Bacillus safensis strain isolated from commercially available natto in Indonesia.</title>
        <authorList>
            <person name="Yoshida M."/>
            <person name="Uomi M."/>
            <person name="Waturangi D."/>
            <person name="Ekaputri J.J."/>
            <person name="Setiamarga D.H.E."/>
        </authorList>
    </citation>
    <scope>NUCLEOTIDE SEQUENCE [LARGE SCALE GENOMIC DNA]</scope>
    <source>
        <strain evidence="6 7">IDN1</strain>
    </source>
</reference>
<dbReference type="HAMAP" id="MF_01477">
    <property type="entry name" value="Iojap_RsfS"/>
    <property type="match status" value="1"/>
</dbReference>
<dbReference type="InterPro" id="IPR004394">
    <property type="entry name" value="Iojap/RsfS/C7orf30"/>
</dbReference>
<dbReference type="NCBIfam" id="TIGR00090">
    <property type="entry name" value="rsfS_iojap_ybeB"/>
    <property type="match status" value="1"/>
</dbReference>
<organism evidence="6 7">
    <name type="scientific">Bacillus safensis</name>
    <dbReference type="NCBI Taxonomy" id="561879"/>
    <lineage>
        <taxon>Bacteria</taxon>
        <taxon>Bacillati</taxon>
        <taxon>Bacillota</taxon>
        <taxon>Bacilli</taxon>
        <taxon>Bacillales</taxon>
        <taxon>Bacillaceae</taxon>
        <taxon>Bacillus</taxon>
    </lineage>
</organism>
<dbReference type="PANTHER" id="PTHR21043">
    <property type="entry name" value="IOJAP SUPERFAMILY ORTHOLOG"/>
    <property type="match status" value="1"/>
</dbReference>
<evidence type="ECO:0000256" key="2">
    <source>
        <dbReference type="ARBA" id="ARBA00022490"/>
    </source>
</evidence>
<evidence type="ECO:0000256" key="1">
    <source>
        <dbReference type="ARBA" id="ARBA00010574"/>
    </source>
</evidence>
<comment type="function">
    <text evidence="5">Functions as a ribosomal silencing factor. Interacts with ribosomal protein uL14 (rplN), blocking formation of intersubunit bridge B8. Prevents association of the 30S and 50S ribosomal subunits and the formation of functional ribosomes, thus repressing translation.</text>
</comment>
<evidence type="ECO:0000313" key="7">
    <source>
        <dbReference type="Proteomes" id="UP000464658"/>
    </source>
</evidence>
<dbReference type="Gene3D" id="1.10.3210.10">
    <property type="entry name" value="Hypothetical protein af1432"/>
    <property type="match status" value="1"/>
</dbReference>
<dbReference type="EMBL" id="AP021906">
    <property type="protein sequence ID" value="BBP90875.1"/>
    <property type="molecule type" value="Genomic_DNA"/>
</dbReference>
<accession>A0A5S9MDB3</accession>
<comment type="subcellular location">
    <subcellularLocation>
        <location evidence="5">Cytoplasm</location>
    </subcellularLocation>
</comment>
<dbReference type="Proteomes" id="UP000464658">
    <property type="component" value="Chromosome"/>
</dbReference>
<dbReference type="Gene3D" id="3.30.460.10">
    <property type="entry name" value="Beta Polymerase, domain 2"/>
    <property type="match status" value="1"/>
</dbReference>
<dbReference type="GO" id="GO:0042256">
    <property type="term" value="P:cytosolic ribosome assembly"/>
    <property type="evidence" value="ECO:0007669"/>
    <property type="project" value="UniProtKB-UniRule"/>
</dbReference>
<protein>
    <recommendedName>
        <fullName evidence="5">Ribosomal silencing factor RsfS</fullName>
    </recommendedName>
</protein>
<evidence type="ECO:0000313" key="6">
    <source>
        <dbReference type="EMBL" id="BBP90875.1"/>
    </source>
</evidence>
<proteinExistence type="inferred from homology"/>
<dbReference type="GO" id="GO:0005737">
    <property type="term" value="C:cytoplasm"/>
    <property type="evidence" value="ECO:0007669"/>
    <property type="project" value="UniProtKB-SubCell"/>
</dbReference>
<dbReference type="InterPro" id="IPR043519">
    <property type="entry name" value="NT_sf"/>
</dbReference>
<keyword evidence="4 5" id="KW-0810">Translation regulation</keyword>
<dbReference type="Pfam" id="PF02410">
    <property type="entry name" value="RsfS"/>
    <property type="match status" value="1"/>
</dbReference>
<dbReference type="GO" id="GO:0043023">
    <property type="term" value="F:ribosomal large subunit binding"/>
    <property type="evidence" value="ECO:0007669"/>
    <property type="project" value="TreeGrafter"/>
</dbReference>
<evidence type="ECO:0000256" key="4">
    <source>
        <dbReference type="ARBA" id="ARBA00022845"/>
    </source>
</evidence>
<dbReference type="AlphaFoldDB" id="A0A5S9MDB3"/>
<dbReference type="FunFam" id="3.30.460.10:FF:000015">
    <property type="entry name" value="Ribosomal silencing factor RsfS"/>
    <property type="match status" value="1"/>
</dbReference>
<name>A0A5S9MDB3_BACIA</name>